<dbReference type="OrthoDB" id="5953249at2759"/>
<dbReference type="Pfam" id="PF21762">
    <property type="entry name" value="DEDDh_C"/>
    <property type="match status" value="1"/>
</dbReference>
<dbReference type="EMBL" id="MU150329">
    <property type="protein sequence ID" value="KAF9458849.1"/>
    <property type="molecule type" value="Genomic_DNA"/>
</dbReference>
<dbReference type="PANTHER" id="PTHR28083">
    <property type="entry name" value="GOOD FOR FULL DBP5 ACTIVITY PROTEIN 2"/>
    <property type="match status" value="1"/>
</dbReference>
<evidence type="ECO:0000313" key="2">
    <source>
        <dbReference type="EMBL" id="KAF9458849.1"/>
    </source>
</evidence>
<protein>
    <recommendedName>
        <fullName evidence="1">Gfd2/YDR514C-like C-terminal domain-containing protein</fullName>
    </recommendedName>
</protein>
<accession>A0A9P5XY51</accession>
<keyword evidence="3" id="KW-1185">Reference proteome</keyword>
<dbReference type="InterPro" id="IPR048519">
    <property type="entry name" value="Gfd2/YDR514C-like_C"/>
</dbReference>
<dbReference type="PANTHER" id="PTHR28083:SF1">
    <property type="entry name" value="GOOD FOR FULL DBP5 ACTIVITY PROTEIN 2"/>
    <property type="match status" value="1"/>
</dbReference>
<feature type="domain" description="Gfd2/YDR514C-like C-terminal" evidence="1">
    <location>
        <begin position="181"/>
        <end position="314"/>
    </location>
</feature>
<dbReference type="Proteomes" id="UP000807353">
    <property type="component" value="Unassembled WGS sequence"/>
</dbReference>
<proteinExistence type="predicted"/>
<organism evidence="2 3">
    <name type="scientific">Collybia nuda</name>
    <dbReference type="NCBI Taxonomy" id="64659"/>
    <lineage>
        <taxon>Eukaryota</taxon>
        <taxon>Fungi</taxon>
        <taxon>Dikarya</taxon>
        <taxon>Basidiomycota</taxon>
        <taxon>Agaricomycotina</taxon>
        <taxon>Agaricomycetes</taxon>
        <taxon>Agaricomycetidae</taxon>
        <taxon>Agaricales</taxon>
        <taxon>Tricholomatineae</taxon>
        <taxon>Clitocybaceae</taxon>
        <taxon>Collybia</taxon>
    </lineage>
</organism>
<dbReference type="GO" id="GO:0005634">
    <property type="term" value="C:nucleus"/>
    <property type="evidence" value="ECO:0007669"/>
    <property type="project" value="TreeGrafter"/>
</dbReference>
<dbReference type="InterPro" id="IPR040151">
    <property type="entry name" value="Gfd2/YDR514C-like"/>
</dbReference>
<gene>
    <name evidence="2" type="ORF">BDZ94DRAFT_1312889</name>
</gene>
<reference evidence="2" key="1">
    <citation type="submission" date="2020-11" db="EMBL/GenBank/DDBJ databases">
        <authorList>
            <consortium name="DOE Joint Genome Institute"/>
            <person name="Ahrendt S."/>
            <person name="Riley R."/>
            <person name="Andreopoulos W."/>
            <person name="Labutti K."/>
            <person name="Pangilinan J."/>
            <person name="Ruiz-Duenas F.J."/>
            <person name="Barrasa J.M."/>
            <person name="Sanchez-Garcia M."/>
            <person name="Camarero S."/>
            <person name="Miyauchi S."/>
            <person name="Serrano A."/>
            <person name="Linde D."/>
            <person name="Babiker R."/>
            <person name="Drula E."/>
            <person name="Ayuso-Fernandez I."/>
            <person name="Pacheco R."/>
            <person name="Padilla G."/>
            <person name="Ferreira P."/>
            <person name="Barriuso J."/>
            <person name="Kellner H."/>
            <person name="Castanera R."/>
            <person name="Alfaro M."/>
            <person name="Ramirez L."/>
            <person name="Pisabarro A.G."/>
            <person name="Kuo A."/>
            <person name="Tritt A."/>
            <person name="Lipzen A."/>
            <person name="He G."/>
            <person name="Yan M."/>
            <person name="Ng V."/>
            <person name="Cullen D."/>
            <person name="Martin F."/>
            <person name="Rosso M.-N."/>
            <person name="Henrissat B."/>
            <person name="Hibbett D."/>
            <person name="Martinez A.T."/>
            <person name="Grigoriev I.V."/>
        </authorList>
    </citation>
    <scope>NUCLEOTIDE SEQUENCE</scope>
    <source>
        <strain evidence="2">CBS 247.69</strain>
    </source>
</reference>
<dbReference type="AlphaFoldDB" id="A0A9P5XY51"/>
<evidence type="ECO:0000313" key="3">
    <source>
        <dbReference type="Proteomes" id="UP000807353"/>
    </source>
</evidence>
<sequence>MSDLTVVDPKGWEYDLHSIYSAYIGYFQLHAVPWYARSWGYVFTSFASFLAFSWPVITVTDRWTHLPHIVTRHSSVGAFVKMVKTRFGETLPQPPNILIVSPFESSPRPLRSLSSYASYKRLHDTLPAMVLNALKMRVRMGDPLAVREIWGKPLSLLVSEEGFKSPRTGKKEESNQGRDKTFLAIDFKRNDRGGRNVLEWGYAVVVCGQLNAPGHWPPVPEKDYRKGYYIATDHENKVRKRQSMPDVFPDHMVVSKAKLPQIIQAVISSFASPDSETTPNTLVLVTHGVSENLEHFEDMGIRLPHNVLILDTAAYERALYVGGFRGTMPDPKSPFKPRSHSTTLSLENLFRSLTAPDLEWVGSSIRGKKLGHRVSASLSSNTTSKTLGIQQRKIFEYPLTIQAHASVPLLDVTMYQAENNAFICLLSLQALLEPTTRFPRVEKTMGSVQPPSNTRRMRFETMTPRVLDPWAYLGVNGYHNPHIGGYILYPALTLPSYKISSHRRHSTIPPTHPNTPNSMCSSFASTVAASHLATILDSESCRSSHGVEAWSTASITYDLAEELKQMQVERASSKVLRQGGVSQVTTRNG</sequence>
<name>A0A9P5XY51_9AGAR</name>
<evidence type="ECO:0000259" key="1">
    <source>
        <dbReference type="Pfam" id="PF21762"/>
    </source>
</evidence>
<comment type="caution">
    <text evidence="2">The sequence shown here is derived from an EMBL/GenBank/DDBJ whole genome shotgun (WGS) entry which is preliminary data.</text>
</comment>